<name>A0A8J7NVS4_ATRSP</name>
<feature type="transmembrane region" description="Helical" evidence="5">
    <location>
        <begin position="420"/>
        <end position="440"/>
    </location>
</feature>
<comment type="caution">
    <text evidence="6">The sequence shown here is derived from an EMBL/GenBank/DDBJ whole genome shotgun (WGS) entry which is preliminary data.</text>
</comment>
<organism evidence="6 7">
    <name type="scientific">Atractosteus spatula</name>
    <name type="common">Alligator gar</name>
    <name type="synonym">Lepisosteus spatula</name>
    <dbReference type="NCBI Taxonomy" id="7917"/>
    <lineage>
        <taxon>Eukaryota</taxon>
        <taxon>Metazoa</taxon>
        <taxon>Chordata</taxon>
        <taxon>Craniata</taxon>
        <taxon>Vertebrata</taxon>
        <taxon>Euteleostomi</taxon>
        <taxon>Actinopterygii</taxon>
        <taxon>Neopterygii</taxon>
        <taxon>Holostei</taxon>
        <taxon>Semionotiformes</taxon>
        <taxon>Lepisosteidae</taxon>
        <taxon>Atractosteus</taxon>
    </lineage>
</organism>
<dbReference type="GO" id="GO:0022857">
    <property type="term" value="F:transmembrane transporter activity"/>
    <property type="evidence" value="ECO:0007669"/>
    <property type="project" value="InterPro"/>
</dbReference>
<feature type="transmembrane region" description="Helical" evidence="5">
    <location>
        <begin position="237"/>
        <end position="260"/>
    </location>
</feature>
<protein>
    <submittedName>
        <fullName evidence="6">S22A6 protein</fullName>
    </submittedName>
</protein>
<dbReference type="InterPro" id="IPR036259">
    <property type="entry name" value="MFS_trans_sf"/>
</dbReference>
<feature type="non-terminal residue" evidence="6">
    <location>
        <position position="1"/>
    </location>
</feature>
<feature type="transmembrane region" description="Helical" evidence="5">
    <location>
        <begin position="155"/>
        <end position="172"/>
    </location>
</feature>
<feature type="transmembrane region" description="Helical" evidence="5">
    <location>
        <begin position="178"/>
        <end position="198"/>
    </location>
</feature>
<evidence type="ECO:0000256" key="1">
    <source>
        <dbReference type="ARBA" id="ARBA00004141"/>
    </source>
</evidence>
<keyword evidence="7" id="KW-1185">Reference proteome</keyword>
<proteinExistence type="predicted"/>
<dbReference type="EMBL" id="JAAWVO010046613">
    <property type="protein sequence ID" value="MBN3319671.1"/>
    <property type="molecule type" value="Genomic_DNA"/>
</dbReference>
<dbReference type="Gene3D" id="1.20.1250.20">
    <property type="entry name" value="MFS general substrate transporter like domains"/>
    <property type="match status" value="2"/>
</dbReference>
<dbReference type="GO" id="GO:0016020">
    <property type="term" value="C:membrane"/>
    <property type="evidence" value="ECO:0007669"/>
    <property type="project" value="UniProtKB-SubCell"/>
</dbReference>
<dbReference type="AlphaFoldDB" id="A0A8J7NVS4"/>
<dbReference type="SUPFAM" id="SSF103473">
    <property type="entry name" value="MFS general substrate transporter"/>
    <property type="match status" value="1"/>
</dbReference>
<dbReference type="PANTHER" id="PTHR24064">
    <property type="entry name" value="SOLUTE CARRIER FAMILY 22 MEMBER"/>
    <property type="match status" value="1"/>
</dbReference>
<keyword evidence="4 5" id="KW-0472">Membrane</keyword>
<keyword evidence="2 5" id="KW-0812">Transmembrane</keyword>
<keyword evidence="3 5" id="KW-1133">Transmembrane helix</keyword>
<evidence type="ECO:0000256" key="5">
    <source>
        <dbReference type="SAM" id="Phobius"/>
    </source>
</evidence>
<dbReference type="Pfam" id="PF07690">
    <property type="entry name" value="MFS_1"/>
    <property type="match status" value="1"/>
</dbReference>
<sequence>MGFSDLLDEIGGFGRFQFLHVALLSVPSLLMASQNLLQNFTAGTPEHRCRLPNRTSPAAGPNLSLSPDPAGEAPLRAFLPLEGAKLSRCRRYTEAQWHLWAANASRPFSDANGTEAATEPCPDGWTYDRTEFTATIVSEWDLVCTLRPLKQMSQTIYMGGVLTGAIVFGGLSDKFGRRALLIWSYFQLATLGTCTALSPSYIVFCTLRFLTGMAVSGVILNAVSLKMEWIPTKSRTLAGSISSFFFTFGQMLLAGIAYSLRDWRKLQVAVSAPFFLCFLYSWFSTSFAYYGLAMDLQKFGVSIYLIQVIFGAIDFPAKLITTLSMGFVGRRVTQAACLLLSAATIFANIFVPTDMQAVRTTLAVLGKGLTSSSFTCVYLYTGELYPTVIRQTGLGFGSTMARVGSMAAPAVLMLDEYLPALPGLVYGGAALLAGVFAFFLPETLDAPLPDTIEDVEQKGGRGSAALEVEVEPEKNMLAMQQVKPVDEARMGSGVKEVL</sequence>
<evidence type="ECO:0000313" key="6">
    <source>
        <dbReference type="EMBL" id="MBN3319671.1"/>
    </source>
</evidence>
<dbReference type="Proteomes" id="UP000736164">
    <property type="component" value="Unassembled WGS sequence"/>
</dbReference>
<comment type="subcellular location">
    <subcellularLocation>
        <location evidence="1">Membrane</location>
        <topology evidence="1">Multi-pass membrane protein</topology>
    </subcellularLocation>
</comment>
<feature type="non-terminal residue" evidence="6">
    <location>
        <position position="498"/>
    </location>
</feature>
<evidence type="ECO:0000256" key="3">
    <source>
        <dbReference type="ARBA" id="ARBA00022989"/>
    </source>
</evidence>
<reference evidence="6" key="1">
    <citation type="journal article" date="2021" name="Cell">
        <title>Tracing the genetic footprints of vertebrate landing in non-teleost ray-finned fishes.</title>
        <authorList>
            <person name="Bi X."/>
            <person name="Wang K."/>
            <person name="Yang L."/>
            <person name="Pan H."/>
            <person name="Jiang H."/>
            <person name="Wei Q."/>
            <person name="Fang M."/>
            <person name="Yu H."/>
            <person name="Zhu C."/>
            <person name="Cai Y."/>
            <person name="He Y."/>
            <person name="Gan X."/>
            <person name="Zeng H."/>
            <person name="Yu D."/>
            <person name="Zhu Y."/>
            <person name="Jiang H."/>
            <person name="Qiu Q."/>
            <person name="Yang H."/>
            <person name="Zhang Y.E."/>
            <person name="Wang W."/>
            <person name="Zhu M."/>
            <person name="He S."/>
            <person name="Zhang G."/>
        </authorList>
    </citation>
    <scope>NUCLEOTIDE SEQUENCE</scope>
    <source>
        <strain evidence="6">Allg_001</strain>
    </source>
</reference>
<accession>A0A8J7NVS4</accession>
<evidence type="ECO:0000256" key="4">
    <source>
        <dbReference type="ARBA" id="ARBA00023136"/>
    </source>
</evidence>
<gene>
    <name evidence="6" type="primary">Slc22a6_0</name>
    <name evidence="6" type="ORF">GTO95_0011080</name>
</gene>
<feature type="transmembrane region" description="Helical" evidence="5">
    <location>
        <begin position="272"/>
        <end position="293"/>
    </location>
</feature>
<feature type="transmembrane region" description="Helical" evidence="5">
    <location>
        <begin position="299"/>
        <end position="320"/>
    </location>
</feature>
<feature type="transmembrane region" description="Helical" evidence="5">
    <location>
        <begin position="205"/>
        <end position="225"/>
    </location>
</feature>
<feature type="transmembrane region" description="Helical" evidence="5">
    <location>
        <begin position="332"/>
        <end position="351"/>
    </location>
</feature>
<evidence type="ECO:0000313" key="7">
    <source>
        <dbReference type="Proteomes" id="UP000736164"/>
    </source>
</evidence>
<evidence type="ECO:0000256" key="2">
    <source>
        <dbReference type="ARBA" id="ARBA00022692"/>
    </source>
</evidence>
<dbReference type="InterPro" id="IPR011701">
    <property type="entry name" value="MFS"/>
</dbReference>